<protein>
    <submittedName>
        <fullName evidence="2">Uncharacterized protein</fullName>
    </submittedName>
</protein>
<dbReference type="GeneID" id="14873322"/>
<gene>
    <name evidence="2" type="ORF">DFA_01662</name>
</gene>
<proteinExistence type="predicted"/>
<evidence type="ECO:0000313" key="3">
    <source>
        <dbReference type="Proteomes" id="UP000007797"/>
    </source>
</evidence>
<dbReference type="EMBL" id="GL883010">
    <property type="protein sequence ID" value="EGG21776.1"/>
    <property type="molecule type" value="Genomic_DNA"/>
</dbReference>
<reference evidence="3" key="1">
    <citation type="journal article" date="2011" name="Genome Res.">
        <title>Phylogeny-wide analysis of social amoeba genomes highlights ancient origins for complex intercellular communication.</title>
        <authorList>
            <person name="Heidel A.J."/>
            <person name="Lawal H.M."/>
            <person name="Felder M."/>
            <person name="Schilde C."/>
            <person name="Helps N.R."/>
            <person name="Tunggal B."/>
            <person name="Rivero F."/>
            <person name="John U."/>
            <person name="Schleicher M."/>
            <person name="Eichinger L."/>
            <person name="Platzer M."/>
            <person name="Noegel A.A."/>
            <person name="Schaap P."/>
            <person name="Gloeckner G."/>
        </authorList>
    </citation>
    <scope>NUCLEOTIDE SEQUENCE [LARGE SCALE GENOMIC DNA]</scope>
    <source>
        <strain evidence="3">SH3</strain>
    </source>
</reference>
<feature type="compositionally biased region" description="Low complexity" evidence="1">
    <location>
        <begin position="371"/>
        <end position="392"/>
    </location>
</feature>
<feature type="region of interest" description="Disordered" evidence="1">
    <location>
        <begin position="223"/>
        <end position="258"/>
    </location>
</feature>
<feature type="compositionally biased region" description="Acidic residues" evidence="1">
    <location>
        <begin position="223"/>
        <end position="236"/>
    </location>
</feature>
<organism evidence="2 3">
    <name type="scientific">Cavenderia fasciculata</name>
    <name type="common">Slime mold</name>
    <name type="synonym">Dictyostelium fasciculatum</name>
    <dbReference type="NCBI Taxonomy" id="261658"/>
    <lineage>
        <taxon>Eukaryota</taxon>
        <taxon>Amoebozoa</taxon>
        <taxon>Evosea</taxon>
        <taxon>Eumycetozoa</taxon>
        <taxon>Dictyostelia</taxon>
        <taxon>Acytosteliales</taxon>
        <taxon>Cavenderiaceae</taxon>
        <taxon>Cavenderia</taxon>
    </lineage>
</organism>
<dbReference type="OrthoDB" id="10672083at2759"/>
<feature type="compositionally biased region" description="Polar residues" evidence="1">
    <location>
        <begin position="582"/>
        <end position="593"/>
    </location>
</feature>
<keyword evidence="3" id="KW-1185">Reference proteome</keyword>
<dbReference type="KEGG" id="dfa:DFA_01662"/>
<feature type="compositionally biased region" description="Low complexity" evidence="1">
    <location>
        <begin position="437"/>
        <end position="476"/>
    </location>
</feature>
<dbReference type="PANTHER" id="PTHR16148:SF14">
    <property type="entry name" value="MYND-TYPE DOMAIN-CONTAINING PROTEIN"/>
    <property type="match status" value="1"/>
</dbReference>
<feature type="region of interest" description="Disordered" evidence="1">
    <location>
        <begin position="356"/>
        <end position="392"/>
    </location>
</feature>
<feature type="region of interest" description="Disordered" evidence="1">
    <location>
        <begin position="515"/>
        <end position="593"/>
    </location>
</feature>
<evidence type="ECO:0000256" key="1">
    <source>
        <dbReference type="SAM" id="MobiDB-lite"/>
    </source>
</evidence>
<name>F4PU08_CACFS</name>
<dbReference type="AlphaFoldDB" id="F4PU08"/>
<dbReference type="PANTHER" id="PTHR16148">
    <property type="entry name" value="NF-KAPPA-B-REPRESSING FACTOR-RELATED"/>
    <property type="match status" value="1"/>
</dbReference>
<feature type="compositionally biased region" description="Polar residues" evidence="1">
    <location>
        <begin position="477"/>
        <end position="499"/>
    </location>
</feature>
<evidence type="ECO:0000313" key="2">
    <source>
        <dbReference type="EMBL" id="EGG21776.1"/>
    </source>
</evidence>
<dbReference type="RefSeq" id="XP_004359626.1">
    <property type="nucleotide sequence ID" value="XM_004359569.1"/>
</dbReference>
<sequence>MVIMDEQYNGIQLDLGGPPNSHGNHYVLRNGTIHQSGAFQNSTNNLINGIQNVGHSITNGIQKVPNEIHLLRDRVSNKDYFLMTEQIEMEEHKRDRLIHSPTTKSISSKQLLKRPLGIKDNDTGLEETFNDHNSKHRFRSWSSPSVPVPKTEASVQSSVETKNVKALTLPRAGTRSSTNPHHFTLLKKHSYNLDKENEGIMEVDEEERAQEILDDYYSSAVEMDEDEGEEEEEEEELTRIRSMSLGSNDQGSASLSSSSIAVEKYKKMQVTLDELKECQEIIDIVNNNNNNNNKNSNNRIKPINTNNNNNNNEKSIISNSGILVLERTNSTNSLDCMADTEYPTTTPTPNICYTTNRQLNTPSPRNMSCGSPTHSTTTASSLPSSPRSTSLLSITFSKPTNSAISNISIVKAKPTPPPRSPASLLKHSTGSSLAVPTITTTSASSSPNGAGSTTTTISPSPSPLSLSSNNSINNNNGRSLTPTMMQQHQPHPSRNQLSMSSPKIIINKHLVRCDSNGSISSSTSKSNEQSQSQSQSSSPNLSPKKATKTIALSKSKSSSNVPTNTQKSSNSGSGSGQHSPLAPQSLSSSGTNIAFQNELKLHLKAKEERRSSISK</sequence>
<feature type="region of interest" description="Disordered" evidence="1">
    <location>
        <begin position="407"/>
        <end position="499"/>
    </location>
</feature>
<feature type="region of interest" description="Disordered" evidence="1">
    <location>
        <begin position="286"/>
        <end position="314"/>
    </location>
</feature>
<feature type="compositionally biased region" description="Low complexity" evidence="1">
    <location>
        <begin position="515"/>
        <end position="542"/>
    </location>
</feature>
<feature type="region of interest" description="Disordered" evidence="1">
    <location>
        <begin position="135"/>
        <end position="159"/>
    </location>
</feature>
<feature type="compositionally biased region" description="Polar residues" evidence="1">
    <location>
        <begin position="356"/>
        <end position="370"/>
    </location>
</feature>
<feature type="compositionally biased region" description="Polar residues" evidence="1">
    <location>
        <begin position="550"/>
        <end position="567"/>
    </location>
</feature>
<dbReference type="OMA" id="SECAKIM"/>
<dbReference type="Proteomes" id="UP000007797">
    <property type="component" value="Unassembled WGS sequence"/>
</dbReference>
<accession>F4PU08</accession>